<reference evidence="2 3" key="1">
    <citation type="submission" date="2022-10" db="EMBL/GenBank/DDBJ databases">
        <title>Defluviimonas sp. nov., isolated from ocean surface sediments.</title>
        <authorList>
            <person name="He W."/>
            <person name="Wang L."/>
            <person name="Zhang D.-F."/>
        </authorList>
    </citation>
    <scope>NUCLEOTIDE SEQUENCE [LARGE SCALE GENOMIC DNA]</scope>
    <source>
        <strain evidence="2 3">WL0024</strain>
    </source>
</reference>
<evidence type="ECO:0000259" key="1">
    <source>
        <dbReference type="Pfam" id="PF00561"/>
    </source>
</evidence>
<comment type="caution">
    <text evidence="2">The sequence shown here is derived from an EMBL/GenBank/DDBJ whole genome shotgun (WGS) entry which is preliminary data.</text>
</comment>
<name>A0ABT2X6Z4_9RHOB</name>
<dbReference type="EMBL" id="JAOVQO010000017">
    <property type="protein sequence ID" value="MCU9849683.1"/>
    <property type="molecule type" value="Genomic_DNA"/>
</dbReference>
<evidence type="ECO:0000313" key="3">
    <source>
        <dbReference type="Proteomes" id="UP001209535"/>
    </source>
</evidence>
<evidence type="ECO:0000313" key="2">
    <source>
        <dbReference type="EMBL" id="MCU9849683.1"/>
    </source>
</evidence>
<keyword evidence="3" id="KW-1185">Reference proteome</keyword>
<gene>
    <name evidence="2" type="ORF">OEZ60_16915</name>
</gene>
<dbReference type="InterPro" id="IPR000073">
    <property type="entry name" value="AB_hydrolase_1"/>
</dbReference>
<dbReference type="PANTHER" id="PTHR43798">
    <property type="entry name" value="MONOACYLGLYCEROL LIPASE"/>
    <property type="match status" value="1"/>
</dbReference>
<dbReference type="PRINTS" id="PR00111">
    <property type="entry name" value="ABHYDROLASE"/>
</dbReference>
<keyword evidence="2" id="KW-0378">Hydrolase</keyword>
<accession>A0ABT2X6Z4</accession>
<dbReference type="InterPro" id="IPR029058">
    <property type="entry name" value="AB_hydrolase_fold"/>
</dbReference>
<sequence length="241" mass="26265">MESRTQKSFTASDGILIRYRVAGAGPPVVLLHGFSMSSEMWWQNGVAAALAGRYRLLAPDMRGHGDSDKPRDPARYGRTLVTDVAELILTEAPSGAHIVGFSMGAELSLPLAVDHPEIIRSLYLIGSGWSPPEIVDEYRIHMDWARERAEQDAANDLDALSALVDAVEATVGLPEAQIAALDLPMAGIAGQLDVERPHLERLARARPDFDLEIFPGVDHMGSWKDPRLPGRIGAFLDAQPR</sequence>
<feature type="domain" description="AB hydrolase-1" evidence="1">
    <location>
        <begin position="26"/>
        <end position="174"/>
    </location>
</feature>
<dbReference type="Pfam" id="PF00561">
    <property type="entry name" value="Abhydrolase_1"/>
    <property type="match status" value="1"/>
</dbReference>
<dbReference type="GO" id="GO:0016787">
    <property type="term" value="F:hydrolase activity"/>
    <property type="evidence" value="ECO:0007669"/>
    <property type="project" value="UniProtKB-KW"/>
</dbReference>
<dbReference type="PANTHER" id="PTHR43798:SF33">
    <property type="entry name" value="HYDROLASE, PUTATIVE (AFU_ORTHOLOGUE AFUA_2G14860)-RELATED"/>
    <property type="match status" value="1"/>
</dbReference>
<protein>
    <submittedName>
        <fullName evidence="2">Alpha/beta hydrolase</fullName>
    </submittedName>
</protein>
<dbReference type="RefSeq" id="WP_263338737.1">
    <property type="nucleotide sequence ID" value="NZ_JAOVQO010000017.1"/>
</dbReference>
<dbReference type="InterPro" id="IPR050266">
    <property type="entry name" value="AB_hydrolase_sf"/>
</dbReference>
<dbReference type="Gene3D" id="3.40.50.1820">
    <property type="entry name" value="alpha/beta hydrolase"/>
    <property type="match status" value="1"/>
</dbReference>
<proteinExistence type="predicted"/>
<organism evidence="2 3">
    <name type="scientific">Albidovulum salinarum</name>
    <dbReference type="NCBI Taxonomy" id="2984153"/>
    <lineage>
        <taxon>Bacteria</taxon>
        <taxon>Pseudomonadati</taxon>
        <taxon>Pseudomonadota</taxon>
        <taxon>Alphaproteobacteria</taxon>
        <taxon>Rhodobacterales</taxon>
        <taxon>Paracoccaceae</taxon>
        <taxon>Albidovulum</taxon>
    </lineage>
</organism>
<dbReference type="Proteomes" id="UP001209535">
    <property type="component" value="Unassembled WGS sequence"/>
</dbReference>
<dbReference type="SUPFAM" id="SSF53474">
    <property type="entry name" value="alpha/beta-Hydrolases"/>
    <property type="match status" value="1"/>
</dbReference>